<name>A0A418PXW2_9SPHN</name>
<accession>A0A418PXW2</accession>
<feature type="signal peptide" evidence="1">
    <location>
        <begin position="1"/>
        <end position="22"/>
    </location>
</feature>
<evidence type="ECO:0008006" key="4">
    <source>
        <dbReference type="Google" id="ProtNLM"/>
    </source>
</evidence>
<evidence type="ECO:0000256" key="1">
    <source>
        <dbReference type="SAM" id="SignalP"/>
    </source>
</evidence>
<gene>
    <name evidence="2" type="ORF">D3M59_10870</name>
</gene>
<keyword evidence="1" id="KW-0732">Signal</keyword>
<feature type="chain" id="PRO_5019106439" description="Spore coat protein U domain-containing protein" evidence="1">
    <location>
        <begin position="23"/>
        <end position="158"/>
    </location>
</feature>
<keyword evidence="3" id="KW-1185">Reference proteome</keyword>
<dbReference type="AlphaFoldDB" id="A0A418PXW2"/>
<dbReference type="Proteomes" id="UP000285023">
    <property type="component" value="Unassembled WGS sequence"/>
</dbReference>
<organism evidence="2 3">
    <name type="scientific">Sphingomonas edaphi</name>
    <dbReference type="NCBI Taxonomy" id="2315689"/>
    <lineage>
        <taxon>Bacteria</taxon>
        <taxon>Pseudomonadati</taxon>
        <taxon>Pseudomonadota</taxon>
        <taxon>Alphaproteobacteria</taxon>
        <taxon>Sphingomonadales</taxon>
        <taxon>Sphingomonadaceae</taxon>
        <taxon>Sphingomonas</taxon>
    </lineage>
</organism>
<proteinExistence type="predicted"/>
<evidence type="ECO:0000313" key="3">
    <source>
        <dbReference type="Proteomes" id="UP000285023"/>
    </source>
</evidence>
<comment type="caution">
    <text evidence="2">The sequence shown here is derived from an EMBL/GenBank/DDBJ whole genome shotgun (WGS) entry which is preliminary data.</text>
</comment>
<reference evidence="2 3" key="1">
    <citation type="submission" date="2018-09" db="EMBL/GenBank/DDBJ databases">
        <title>Sphingomonas sp. DAC4.</title>
        <authorList>
            <person name="Seo T."/>
        </authorList>
    </citation>
    <scope>NUCLEOTIDE SEQUENCE [LARGE SCALE GENOMIC DNA]</scope>
    <source>
        <strain evidence="2 3">DAC4</strain>
    </source>
</reference>
<sequence>MYRIAKVALGAVLLASGTMASAQRVRITNLTDVNFGTINNLAADAINSQSVCVWANGSGSDYSITATGSGPGGSFSLMNGSWQLPYQVRWNSQPGQTNGTLLSAGTPITNQVTNAQNQTCGNGPPTTASLIVVLPSASLSSATAGSYSGTLTLIVAPE</sequence>
<dbReference type="EMBL" id="QXTF01000004">
    <property type="protein sequence ID" value="RIX27050.1"/>
    <property type="molecule type" value="Genomic_DNA"/>
</dbReference>
<evidence type="ECO:0000313" key="2">
    <source>
        <dbReference type="EMBL" id="RIX27050.1"/>
    </source>
</evidence>
<protein>
    <recommendedName>
        <fullName evidence="4">Spore coat protein U domain-containing protein</fullName>
    </recommendedName>
</protein>